<reference evidence="1 2" key="1">
    <citation type="submission" date="2019-06" db="EMBL/GenBank/DDBJ databases">
        <title>WGS assembly of Gossypium darwinii.</title>
        <authorList>
            <person name="Chen Z.J."/>
            <person name="Sreedasyam A."/>
            <person name="Ando A."/>
            <person name="Song Q."/>
            <person name="De L."/>
            <person name="Hulse-Kemp A."/>
            <person name="Ding M."/>
            <person name="Ye W."/>
            <person name="Kirkbride R."/>
            <person name="Jenkins J."/>
            <person name="Plott C."/>
            <person name="Lovell J."/>
            <person name="Lin Y.-M."/>
            <person name="Vaughn R."/>
            <person name="Liu B."/>
            <person name="Li W."/>
            <person name="Simpson S."/>
            <person name="Scheffler B."/>
            <person name="Saski C."/>
            <person name="Grover C."/>
            <person name="Hu G."/>
            <person name="Conover J."/>
            <person name="Carlson J."/>
            <person name="Shu S."/>
            <person name="Boston L."/>
            <person name="Williams M."/>
            <person name="Peterson D."/>
            <person name="Mcgee K."/>
            <person name="Jones D."/>
            <person name="Wendel J."/>
            <person name="Stelly D."/>
            <person name="Grimwood J."/>
            <person name="Schmutz J."/>
        </authorList>
    </citation>
    <scope>NUCLEOTIDE SEQUENCE [LARGE SCALE GENOMIC DNA]</scope>
    <source>
        <strain evidence="1">1808015.09</strain>
    </source>
</reference>
<dbReference type="Proteomes" id="UP000323506">
    <property type="component" value="Chromosome A07"/>
</dbReference>
<dbReference type="AlphaFoldDB" id="A0A5D2FWK9"/>
<dbReference type="EMBL" id="CM017694">
    <property type="protein sequence ID" value="TYH10091.1"/>
    <property type="molecule type" value="Genomic_DNA"/>
</dbReference>
<sequence>MTLKRYGGTRWRVRRWYGRVDVDAQAMVDLEAATVQSRWGWG</sequence>
<protein>
    <submittedName>
        <fullName evidence="1">Uncharacterized protein</fullName>
    </submittedName>
</protein>
<organism evidence="1 2">
    <name type="scientific">Gossypium darwinii</name>
    <name type="common">Darwin's cotton</name>
    <name type="synonym">Gossypium barbadense var. darwinii</name>
    <dbReference type="NCBI Taxonomy" id="34276"/>
    <lineage>
        <taxon>Eukaryota</taxon>
        <taxon>Viridiplantae</taxon>
        <taxon>Streptophyta</taxon>
        <taxon>Embryophyta</taxon>
        <taxon>Tracheophyta</taxon>
        <taxon>Spermatophyta</taxon>
        <taxon>Magnoliopsida</taxon>
        <taxon>eudicotyledons</taxon>
        <taxon>Gunneridae</taxon>
        <taxon>Pentapetalae</taxon>
        <taxon>rosids</taxon>
        <taxon>malvids</taxon>
        <taxon>Malvales</taxon>
        <taxon>Malvaceae</taxon>
        <taxon>Malvoideae</taxon>
        <taxon>Gossypium</taxon>
    </lineage>
</organism>
<evidence type="ECO:0000313" key="2">
    <source>
        <dbReference type="Proteomes" id="UP000323506"/>
    </source>
</evidence>
<keyword evidence="2" id="KW-1185">Reference proteome</keyword>
<gene>
    <name evidence="1" type="ORF">ES288_A07G150800v1</name>
</gene>
<name>A0A5D2FWK9_GOSDA</name>
<proteinExistence type="predicted"/>
<accession>A0A5D2FWK9</accession>
<evidence type="ECO:0000313" key="1">
    <source>
        <dbReference type="EMBL" id="TYH10091.1"/>
    </source>
</evidence>